<dbReference type="InterPro" id="IPR049712">
    <property type="entry name" value="Poly_export"/>
</dbReference>
<feature type="region of interest" description="Disordered" evidence="2">
    <location>
        <begin position="1"/>
        <end position="25"/>
    </location>
</feature>
<evidence type="ECO:0000256" key="2">
    <source>
        <dbReference type="SAM" id="MobiDB-lite"/>
    </source>
</evidence>
<sequence>MHEIALPPRRHPQTRSRPPKGAGPALSRRALATLLGATAIAACAPKDDLAFLPDTPTTDSPYKLGPGDQVRLIVFNEPQLSGDFRVSDSGTIDMPLLGAVKATGLTTDQLAKNVTDQLKGRNLLTDASVAAEVSAYRPIFVLGEVNNPGQYPFQPGMTVLTAVALAGGFTYRAFQDYGTVIRTSDQASTENRIARSGRLEPGDVLNILERRF</sequence>
<name>A0A212RS68_9PROT</name>
<dbReference type="PANTHER" id="PTHR33619:SF3">
    <property type="entry name" value="POLYSACCHARIDE EXPORT PROTEIN GFCE-RELATED"/>
    <property type="match status" value="1"/>
</dbReference>
<gene>
    <name evidence="5" type="ORF">SAMN07250955_11362</name>
</gene>
<feature type="domain" description="Polysaccharide export protein N-terminal" evidence="3">
    <location>
        <begin position="58"/>
        <end position="133"/>
    </location>
</feature>
<dbReference type="Pfam" id="PF10531">
    <property type="entry name" value="SLBB"/>
    <property type="match status" value="1"/>
</dbReference>
<evidence type="ECO:0000259" key="4">
    <source>
        <dbReference type="Pfam" id="PF10531"/>
    </source>
</evidence>
<dbReference type="InterPro" id="IPR003715">
    <property type="entry name" value="Poly_export_N"/>
</dbReference>
<dbReference type="OrthoDB" id="197007at2"/>
<dbReference type="EMBL" id="FYEH01000013">
    <property type="protein sequence ID" value="SNB75485.1"/>
    <property type="molecule type" value="Genomic_DNA"/>
</dbReference>
<dbReference type="Gene3D" id="3.30.1950.10">
    <property type="entry name" value="wza like domain"/>
    <property type="match status" value="1"/>
</dbReference>
<dbReference type="Pfam" id="PF02563">
    <property type="entry name" value="Poly_export"/>
    <property type="match status" value="1"/>
</dbReference>
<evidence type="ECO:0000259" key="3">
    <source>
        <dbReference type="Pfam" id="PF02563"/>
    </source>
</evidence>
<proteinExistence type="predicted"/>
<organism evidence="5 6">
    <name type="scientific">Arboricoccus pini</name>
    <dbReference type="NCBI Taxonomy" id="1963835"/>
    <lineage>
        <taxon>Bacteria</taxon>
        <taxon>Pseudomonadati</taxon>
        <taxon>Pseudomonadota</taxon>
        <taxon>Alphaproteobacteria</taxon>
        <taxon>Geminicoccales</taxon>
        <taxon>Geminicoccaceae</taxon>
        <taxon>Arboricoccus</taxon>
    </lineage>
</organism>
<keyword evidence="6" id="KW-1185">Reference proteome</keyword>
<feature type="compositionally biased region" description="Basic residues" evidence="2">
    <location>
        <begin position="8"/>
        <end position="18"/>
    </location>
</feature>
<dbReference type="Gene3D" id="3.10.560.10">
    <property type="entry name" value="Outer membrane lipoprotein wza domain like"/>
    <property type="match status" value="1"/>
</dbReference>
<evidence type="ECO:0000313" key="6">
    <source>
        <dbReference type="Proteomes" id="UP000197065"/>
    </source>
</evidence>
<evidence type="ECO:0000313" key="5">
    <source>
        <dbReference type="EMBL" id="SNB75485.1"/>
    </source>
</evidence>
<evidence type="ECO:0000256" key="1">
    <source>
        <dbReference type="ARBA" id="ARBA00022729"/>
    </source>
</evidence>
<dbReference type="PANTHER" id="PTHR33619">
    <property type="entry name" value="POLYSACCHARIDE EXPORT PROTEIN GFCE-RELATED"/>
    <property type="match status" value="1"/>
</dbReference>
<dbReference type="AlphaFoldDB" id="A0A212RS68"/>
<dbReference type="GO" id="GO:0015159">
    <property type="term" value="F:polysaccharide transmembrane transporter activity"/>
    <property type="evidence" value="ECO:0007669"/>
    <property type="project" value="InterPro"/>
</dbReference>
<dbReference type="RefSeq" id="WP_088562487.1">
    <property type="nucleotide sequence ID" value="NZ_FYEH01000013.1"/>
</dbReference>
<accession>A0A212RS68</accession>
<dbReference type="Proteomes" id="UP000197065">
    <property type="component" value="Unassembled WGS sequence"/>
</dbReference>
<protein>
    <submittedName>
        <fullName evidence="5">Polysaccharide export outer membrane protein</fullName>
    </submittedName>
</protein>
<reference evidence="5 6" key="1">
    <citation type="submission" date="2017-06" db="EMBL/GenBank/DDBJ databases">
        <authorList>
            <person name="Kim H.J."/>
            <person name="Triplett B.A."/>
        </authorList>
    </citation>
    <scope>NUCLEOTIDE SEQUENCE [LARGE SCALE GENOMIC DNA]</scope>
    <source>
        <strain evidence="5 6">B29T1</strain>
    </source>
</reference>
<feature type="domain" description="Soluble ligand binding" evidence="4">
    <location>
        <begin position="139"/>
        <end position="173"/>
    </location>
</feature>
<keyword evidence="1" id="KW-0732">Signal</keyword>
<dbReference type="InterPro" id="IPR019554">
    <property type="entry name" value="Soluble_ligand-bd"/>
</dbReference>